<dbReference type="GeneID" id="41329757"/>
<dbReference type="RefSeq" id="WP_147662832.1">
    <property type="nucleotide sequence ID" value="NZ_CP042905.2"/>
</dbReference>
<name>A0A5B9DAT8_9ARCH</name>
<dbReference type="KEGG" id="psyt:DSAG12_01764"/>
<evidence type="ECO:0000313" key="1">
    <source>
        <dbReference type="EMBL" id="QEE15937.1"/>
    </source>
</evidence>
<protein>
    <recommendedName>
        <fullName evidence="3">Gelsolin-like domain-containing protein</fullName>
    </recommendedName>
</protein>
<reference evidence="1 2" key="2">
    <citation type="journal article" date="2024" name="Int. J. Syst. Evol. Microbiol.">
        <title>Promethearchaeum syntrophicum gen. nov., sp. nov., an anaerobic, obligately syntrophic archaeon, the first isolate of the lineage 'Asgard' archaea, and proposal of the new archaeal phylum Promethearchaeota phyl. nov. and kingdom Promethearchaeati regn. nov.</title>
        <authorList>
            <person name="Imachi H."/>
            <person name="Nobu M.K."/>
            <person name="Kato S."/>
            <person name="Takaki Y."/>
            <person name="Miyazaki M."/>
            <person name="Miyata M."/>
            <person name="Ogawara M."/>
            <person name="Saito Y."/>
            <person name="Sakai S."/>
            <person name="Tahara Y.O."/>
            <person name="Takano Y."/>
            <person name="Tasumi E."/>
            <person name="Uematsu K."/>
            <person name="Yoshimura T."/>
            <person name="Itoh T."/>
            <person name="Ohkuma M."/>
            <person name="Takai K."/>
        </authorList>
    </citation>
    <scope>NUCLEOTIDE SEQUENCE [LARGE SCALE GENOMIC DNA]</scope>
    <source>
        <strain evidence="1 2">MK-D1</strain>
    </source>
</reference>
<dbReference type="Proteomes" id="UP000321408">
    <property type="component" value="Chromosome"/>
</dbReference>
<proteinExistence type="predicted"/>
<keyword evidence="2" id="KW-1185">Reference proteome</keyword>
<organism evidence="1 2">
    <name type="scientific">Promethearchaeum syntrophicum</name>
    <dbReference type="NCBI Taxonomy" id="2594042"/>
    <lineage>
        <taxon>Archaea</taxon>
        <taxon>Promethearchaeati</taxon>
        <taxon>Promethearchaeota</taxon>
        <taxon>Promethearchaeia</taxon>
        <taxon>Promethearchaeales</taxon>
        <taxon>Promethearchaeaceae</taxon>
        <taxon>Promethearchaeum</taxon>
    </lineage>
</organism>
<dbReference type="EMBL" id="CP042905">
    <property type="protein sequence ID" value="QEE15937.1"/>
    <property type="molecule type" value="Genomic_DNA"/>
</dbReference>
<sequence length="250" mass="27490">MQIFLVKGNGEVHEIKSDAPIKTLLDKKESHILCDDISRVVYLWKGSECSVRSKFIGANKLQEIRGQVGLNYKSVSMDEDEVDDYPDFLSAIEQPRTDGFAKEIIEDMELKFEIGGGPSRPKTYASVVGSSSKYNQAIEQSGPLYTGSQTVPSAAGASQPAVTHADLDKIIDSLDEAGIPEGFHREMVIMGKTAYSVSEKVQVFLGKKQVEHILEPISSLPEGIFLAEGYTPRILVEGKTIIAIEFLKHN</sequence>
<reference evidence="1 2" key="1">
    <citation type="journal article" date="2020" name="Nature">
        <title>Isolation of an archaeon at the prokaryote-eukaryote interface.</title>
        <authorList>
            <person name="Imachi H."/>
            <person name="Nobu M.K."/>
            <person name="Nakahara N."/>
            <person name="Morono Y."/>
            <person name="Ogawara M."/>
            <person name="Takaki Y."/>
            <person name="Takano Y."/>
            <person name="Uematsu K."/>
            <person name="Ikuta T."/>
            <person name="Ito M."/>
            <person name="Matsui Y."/>
            <person name="Miyazaki M."/>
            <person name="Murata K."/>
            <person name="Saito Y."/>
            <person name="Sakai S."/>
            <person name="Song C."/>
            <person name="Tasumi E."/>
            <person name="Yamanaka Y."/>
            <person name="Yamaguchi T."/>
            <person name="Kamagata Y."/>
            <person name="Tamaki H."/>
            <person name="Takai K."/>
        </authorList>
    </citation>
    <scope>NUCLEOTIDE SEQUENCE [LARGE SCALE GENOMIC DNA]</scope>
    <source>
        <strain evidence="1 2">MK-D1</strain>
    </source>
</reference>
<evidence type="ECO:0000313" key="2">
    <source>
        <dbReference type="Proteomes" id="UP000321408"/>
    </source>
</evidence>
<gene>
    <name evidence="1" type="ORF">DSAG12_01764</name>
</gene>
<evidence type="ECO:0008006" key="3">
    <source>
        <dbReference type="Google" id="ProtNLM"/>
    </source>
</evidence>
<accession>A0A5B9DAT8</accession>
<dbReference type="AlphaFoldDB" id="A0A5B9DAT8"/>
<dbReference type="SUPFAM" id="SSF55753">
    <property type="entry name" value="Actin depolymerizing proteins"/>
    <property type="match status" value="1"/>
</dbReference>